<keyword evidence="2" id="KW-0732">Signal</keyword>
<dbReference type="AlphaFoldDB" id="A0A9W4KDV7"/>
<organism evidence="3 4">
    <name type="scientific">Penicillium egyptiacum</name>
    <dbReference type="NCBI Taxonomy" id="1303716"/>
    <lineage>
        <taxon>Eukaryota</taxon>
        <taxon>Fungi</taxon>
        <taxon>Dikarya</taxon>
        <taxon>Ascomycota</taxon>
        <taxon>Pezizomycotina</taxon>
        <taxon>Eurotiomycetes</taxon>
        <taxon>Eurotiomycetidae</taxon>
        <taxon>Eurotiales</taxon>
        <taxon>Aspergillaceae</taxon>
        <taxon>Penicillium</taxon>
    </lineage>
</organism>
<evidence type="ECO:0000313" key="3">
    <source>
        <dbReference type="EMBL" id="CAG8896919.1"/>
    </source>
</evidence>
<dbReference type="EMBL" id="CAJVRC010000859">
    <property type="protein sequence ID" value="CAG8896919.1"/>
    <property type="molecule type" value="Genomic_DNA"/>
</dbReference>
<gene>
    <name evidence="3" type="ORF">PEGY_LOCUS4565</name>
</gene>
<dbReference type="OrthoDB" id="4160690at2759"/>
<feature type="signal peptide" evidence="2">
    <location>
        <begin position="1"/>
        <end position="18"/>
    </location>
</feature>
<feature type="region of interest" description="Disordered" evidence="1">
    <location>
        <begin position="104"/>
        <end position="185"/>
    </location>
</feature>
<evidence type="ECO:0000256" key="1">
    <source>
        <dbReference type="SAM" id="MobiDB-lite"/>
    </source>
</evidence>
<feature type="compositionally biased region" description="Low complexity" evidence="1">
    <location>
        <begin position="104"/>
        <end position="150"/>
    </location>
</feature>
<sequence>MHLVNLAAFACAVICAGAFEFPDFVPLHKRQEPGTPAYECHANCGGVITAGRTDGYCDTDDFKTELTDCLKCAVEFDIWKYYGGSVSKAATACGLDATPVEASSTATSVSATTTSDSVSATKTAEESVSSAVTTDTATSAGTAVASTSVSPPHVPGSSRPSSLIPSATPTGSSVGFSSTYQWTHS</sequence>
<comment type="caution">
    <text evidence="3">The sequence shown here is derived from an EMBL/GenBank/DDBJ whole genome shotgun (WGS) entry which is preliminary data.</text>
</comment>
<feature type="compositionally biased region" description="Polar residues" evidence="1">
    <location>
        <begin position="158"/>
        <end position="185"/>
    </location>
</feature>
<reference evidence="3" key="1">
    <citation type="submission" date="2021-07" db="EMBL/GenBank/DDBJ databases">
        <authorList>
            <person name="Branca A.L. A."/>
        </authorList>
    </citation>
    <scope>NUCLEOTIDE SEQUENCE</scope>
</reference>
<protein>
    <submittedName>
        <fullName evidence="3">Uncharacterized protein</fullName>
    </submittedName>
</protein>
<name>A0A9W4KDV7_9EURO</name>
<accession>A0A9W4KDV7</accession>
<proteinExistence type="predicted"/>
<dbReference type="Proteomes" id="UP001154252">
    <property type="component" value="Unassembled WGS sequence"/>
</dbReference>
<keyword evidence="4" id="KW-1185">Reference proteome</keyword>
<feature type="chain" id="PRO_5040916219" evidence="2">
    <location>
        <begin position="19"/>
        <end position="185"/>
    </location>
</feature>
<evidence type="ECO:0000256" key="2">
    <source>
        <dbReference type="SAM" id="SignalP"/>
    </source>
</evidence>
<evidence type="ECO:0000313" key="4">
    <source>
        <dbReference type="Proteomes" id="UP001154252"/>
    </source>
</evidence>